<feature type="compositionally biased region" description="Polar residues" evidence="1">
    <location>
        <begin position="155"/>
        <end position="164"/>
    </location>
</feature>
<evidence type="ECO:0000313" key="4">
    <source>
        <dbReference type="Proteomes" id="UP000460221"/>
    </source>
</evidence>
<protein>
    <recommendedName>
        <fullName evidence="5">Tetratricopeptide repeat protein</fullName>
    </recommendedName>
</protein>
<evidence type="ECO:0000256" key="1">
    <source>
        <dbReference type="SAM" id="MobiDB-lite"/>
    </source>
</evidence>
<dbReference type="InterPro" id="IPR011990">
    <property type="entry name" value="TPR-like_helical_dom_sf"/>
</dbReference>
<dbReference type="EMBL" id="WLYK01000001">
    <property type="protein sequence ID" value="MTD13729.1"/>
    <property type="molecule type" value="Genomic_DNA"/>
</dbReference>
<organism evidence="3 4">
    <name type="scientific">Nakamurella alba</name>
    <dbReference type="NCBI Taxonomy" id="2665158"/>
    <lineage>
        <taxon>Bacteria</taxon>
        <taxon>Bacillati</taxon>
        <taxon>Actinomycetota</taxon>
        <taxon>Actinomycetes</taxon>
        <taxon>Nakamurellales</taxon>
        <taxon>Nakamurellaceae</taxon>
        <taxon>Nakamurella</taxon>
    </lineage>
</organism>
<feature type="transmembrane region" description="Helical" evidence="2">
    <location>
        <begin position="34"/>
        <end position="60"/>
    </location>
</feature>
<keyword evidence="4" id="KW-1185">Reference proteome</keyword>
<name>A0A7K1FJX3_9ACTN</name>
<keyword evidence="2" id="KW-0472">Membrane</keyword>
<proteinExistence type="predicted"/>
<sequence>MRARITVAILVAVLGIYFWFLTDRALLLIGSGEIVGVGLGVGVLLLPLIGIVLVVMELRFGAASARLSRRLQSEGVPPEGADLPRRPSGRVERAAADEYFGTVKDRVEADPDNWRGWFALGEAYELAGDRKRARAAIRTAIELESRGDAAAPGDQTATRSNPPE</sequence>
<keyword evidence="2" id="KW-0812">Transmembrane</keyword>
<dbReference type="Gene3D" id="1.25.40.10">
    <property type="entry name" value="Tetratricopeptide repeat domain"/>
    <property type="match status" value="1"/>
</dbReference>
<accession>A0A7K1FJX3</accession>
<gene>
    <name evidence="3" type="ORF">GIS00_07205</name>
</gene>
<dbReference type="AlphaFoldDB" id="A0A7K1FJX3"/>
<keyword evidence="2" id="KW-1133">Transmembrane helix</keyword>
<dbReference type="Proteomes" id="UP000460221">
    <property type="component" value="Unassembled WGS sequence"/>
</dbReference>
<feature type="region of interest" description="Disordered" evidence="1">
    <location>
        <begin position="144"/>
        <end position="164"/>
    </location>
</feature>
<reference evidence="3 4" key="1">
    <citation type="submission" date="2019-11" db="EMBL/GenBank/DDBJ databases">
        <authorList>
            <person name="Jiang L.-Q."/>
        </authorList>
    </citation>
    <scope>NUCLEOTIDE SEQUENCE [LARGE SCALE GENOMIC DNA]</scope>
    <source>
        <strain evidence="3 4">YIM 132087</strain>
    </source>
</reference>
<feature type="transmembrane region" description="Helical" evidence="2">
    <location>
        <begin position="5"/>
        <end position="22"/>
    </location>
</feature>
<dbReference type="RefSeq" id="WP_154767517.1">
    <property type="nucleotide sequence ID" value="NZ_WLYK01000001.1"/>
</dbReference>
<comment type="caution">
    <text evidence="3">The sequence shown here is derived from an EMBL/GenBank/DDBJ whole genome shotgun (WGS) entry which is preliminary data.</text>
</comment>
<feature type="region of interest" description="Disordered" evidence="1">
    <location>
        <begin position="70"/>
        <end position="90"/>
    </location>
</feature>
<evidence type="ECO:0008006" key="5">
    <source>
        <dbReference type="Google" id="ProtNLM"/>
    </source>
</evidence>
<evidence type="ECO:0000256" key="2">
    <source>
        <dbReference type="SAM" id="Phobius"/>
    </source>
</evidence>
<evidence type="ECO:0000313" key="3">
    <source>
        <dbReference type="EMBL" id="MTD13729.1"/>
    </source>
</evidence>
<dbReference type="SUPFAM" id="SSF48452">
    <property type="entry name" value="TPR-like"/>
    <property type="match status" value="1"/>
</dbReference>